<feature type="compositionally biased region" description="Low complexity" evidence="1">
    <location>
        <begin position="184"/>
        <end position="199"/>
    </location>
</feature>
<feature type="compositionally biased region" description="Basic and acidic residues" evidence="1">
    <location>
        <begin position="336"/>
        <end position="348"/>
    </location>
</feature>
<dbReference type="EMBL" id="CP141881">
    <property type="protein sequence ID" value="WRT63520.1"/>
    <property type="molecule type" value="Genomic_DNA"/>
</dbReference>
<evidence type="ECO:0000313" key="2">
    <source>
        <dbReference type="EMBL" id="WRT63520.1"/>
    </source>
</evidence>
<feature type="compositionally biased region" description="Basic and acidic residues" evidence="1">
    <location>
        <begin position="355"/>
        <end position="366"/>
    </location>
</feature>
<feature type="region of interest" description="Disordered" evidence="1">
    <location>
        <begin position="302"/>
        <end position="386"/>
    </location>
</feature>
<evidence type="ECO:0000256" key="1">
    <source>
        <dbReference type="SAM" id="MobiDB-lite"/>
    </source>
</evidence>
<dbReference type="RefSeq" id="XP_062788260.1">
    <property type="nucleotide sequence ID" value="XM_062932209.1"/>
</dbReference>
<gene>
    <name evidence="2" type="ORF">IL334_000425</name>
</gene>
<reference evidence="2 3" key="1">
    <citation type="submission" date="2024-01" db="EMBL/GenBank/DDBJ databases">
        <title>Comparative genomics of Cryptococcus and Kwoniella reveals pathogenesis evolution and contrasting modes of karyotype evolution via chromosome fusion or intercentromeric recombination.</title>
        <authorList>
            <person name="Coelho M.A."/>
            <person name="David-Palma M."/>
            <person name="Shea T."/>
            <person name="Bowers K."/>
            <person name="McGinley-Smith S."/>
            <person name="Mohammad A.W."/>
            <person name="Gnirke A."/>
            <person name="Yurkov A.M."/>
            <person name="Nowrousian M."/>
            <person name="Sun S."/>
            <person name="Cuomo C.A."/>
            <person name="Heitman J."/>
        </authorList>
    </citation>
    <scope>NUCLEOTIDE SEQUENCE [LARGE SCALE GENOMIC DNA]</scope>
    <source>
        <strain evidence="2">CBS 11374</strain>
    </source>
</reference>
<keyword evidence="3" id="KW-1185">Reference proteome</keyword>
<dbReference type="Proteomes" id="UP001329825">
    <property type="component" value="Chromosome 1"/>
</dbReference>
<protein>
    <submittedName>
        <fullName evidence="2">Uncharacterized protein</fullName>
    </submittedName>
</protein>
<feature type="region of interest" description="Disordered" evidence="1">
    <location>
        <begin position="403"/>
        <end position="460"/>
    </location>
</feature>
<accession>A0ABZ1CP46</accession>
<organism evidence="2 3">
    <name type="scientific">Kwoniella shivajii</name>
    <dbReference type="NCBI Taxonomy" id="564305"/>
    <lineage>
        <taxon>Eukaryota</taxon>
        <taxon>Fungi</taxon>
        <taxon>Dikarya</taxon>
        <taxon>Basidiomycota</taxon>
        <taxon>Agaricomycotina</taxon>
        <taxon>Tremellomycetes</taxon>
        <taxon>Tremellales</taxon>
        <taxon>Cryptococcaceae</taxon>
        <taxon>Kwoniella</taxon>
    </lineage>
</organism>
<feature type="region of interest" description="Disordered" evidence="1">
    <location>
        <begin position="151"/>
        <end position="170"/>
    </location>
</feature>
<dbReference type="GeneID" id="87952556"/>
<proteinExistence type="predicted"/>
<feature type="region of interest" description="Disordered" evidence="1">
    <location>
        <begin position="242"/>
        <end position="273"/>
    </location>
</feature>
<sequence length="460" mass="51934">MGKFSQSGYDNLLTNKIKALFDVAIGHIEEGQGSSSSQPIPDKRFRTFIEKLDTTVPSVQNAFLEFIRSSFSQIQLDHIRQSHYHAMRVSSMEISAMDWIRSPDRPHTRPLQEDTPHVLNPIAQESFESFMSAHPPPGMNNEVPRILSRTTSRRSLRPSATPPAAPFVDHYTPFRQTPYMMDGPSTIDSSSSTPPLSLSRVRRDIESSDWPGIARSESRSNEIERPINAGSNAWLDEMTSMAPSGRARVSRRRSILPPTHYADEDTPRWSLSASDDADGFDTLLDRPSPVHDHMYEARRERRRLDVMDSDDEEDPAQSTRRVRRRTAGATLFQPDTSRDEPSVREVLERLGLPAVDHDDSREDVDHTWGPYNHSVSPRRSQYDHPENHVDVDNEVENSINAVHEFLDPGNIPPNENNPQDQGQDSIVQNDGDGESIYEHRSATEFHTSQSPSPALGDDLS</sequence>
<feature type="compositionally biased region" description="Polar residues" evidence="1">
    <location>
        <begin position="413"/>
        <end position="428"/>
    </location>
</feature>
<feature type="region of interest" description="Disordered" evidence="1">
    <location>
        <begin position="175"/>
        <end position="204"/>
    </location>
</feature>
<name>A0ABZ1CP46_9TREE</name>
<evidence type="ECO:0000313" key="3">
    <source>
        <dbReference type="Proteomes" id="UP001329825"/>
    </source>
</evidence>